<dbReference type="Proteomes" id="UP000578252">
    <property type="component" value="Unassembled WGS sequence"/>
</dbReference>
<sequence length="44" mass="4858">MPGRCFRPGNPDVAAGIDPEPAFRMAPREPNQVRAANPTNRRLI</sequence>
<organism evidence="4 5">
    <name type="scientific">Mobiluncus mulieris</name>
    <dbReference type="NCBI Taxonomy" id="2052"/>
    <lineage>
        <taxon>Bacteria</taxon>
        <taxon>Bacillati</taxon>
        <taxon>Actinomycetota</taxon>
        <taxon>Actinomycetes</taxon>
        <taxon>Actinomycetales</taxon>
        <taxon>Actinomycetaceae</taxon>
        <taxon>Mobiluncus</taxon>
    </lineage>
</organism>
<dbReference type="Proteomes" id="UP001209486">
    <property type="component" value="Unassembled WGS sequence"/>
</dbReference>
<reference evidence="2 7" key="1">
    <citation type="submission" date="2019-08" db="EMBL/GenBank/DDBJ databases">
        <title>Comparison of rpoB and gyrB Sequences from Mobiluncus Species and Development of a Multiplex PCR Method for Clinical Detection of Mobiluncus curtisii and Mobiluncus mulieris.</title>
        <authorList>
            <person name="Yang L."/>
            <person name="Shen Y."/>
            <person name="Xu G."/>
            <person name="Shu L.-B."/>
            <person name="Hu J."/>
            <person name="Zhang R."/>
            <person name="Wang Y."/>
            <person name="Zhou H.-W."/>
            <person name="Zhang X."/>
        </authorList>
    </citation>
    <scope>NUCLEOTIDE SEQUENCE [LARGE SCALE GENOMIC DNA]</scope>
    <source>
        <strain evidence="2 7">M26</strain>
    </source>
</reference>
<evidence type="ECO:0000313" key="2">
    <source>
        <dbReference type="EMBL" id="MCU9967929.1"/>
    </source>
</evidence>
<dbReference type="EMBL" id="VSZY01000001">
    <property type="protein sequence ID" value="MCU9967929.1"/>
    <property type="molecule type" value="Genomic_DNA"/>
</dbReference>
<dbReference type="EMBL" id="JABCUS010000005">
    <property type="protein sequence ID" value="NMX02918.1"/>
    <property type="molecule type" value="Genomic_DNA"/>
</dbReference>
<protein>
    <submittedName>
        <fullName evidence="4">Tegument protein US11</fullName>
    </submittedName>
</protein>
<name>A0A7Y0UT33_9ACTO</name>
<evidence type="ECO:0000313" key="5">
    <source>
        <dbReference type="Proteomes" id="UP000575397"/>
    </source>
</evidence>
<comment type="caution">
    <text evidence="4">The sequence shown here is derived from an EMBL/GenBank/DDBJ whole genome shotgun (WGS) entry which is preliminary data.</text>
</comment>
<dbReference type="EMBL" id="JABCUR010000001">
    <property type="protein sequence ID" value="NMW64059.1"/>
    <property type="molecule type" value="Genomic_DNA"/>
</dbReference>
<evidence type="ECO:0000256" key="1">
    <source>
        <dbReference type="SAM" id="MobiDB-lite"/>
    </source>
</evidence>
<feature type="region of interest" description="Disordered" evidence="1">
    <location>
        <begin position="1"/>
        <end position="44"/>
    </location>
</feature>
<evidence type="ECO:0000313" key="6">
    <source>
        <dbReference type="Proteomes" id="UP000578252"/>
    </source>
</evidence>
<gene>
    <name evidence="2" type="ORF">FYZ43_00520</name>
    <name evidence="4" type="ORF">HHJ77_02950</name>
    <name evidence="3" type="ORF">HHJ78_00520</name>
</gene>
<evidence type="ECO:0000313" key="3">
    <source>
        <dbReference type="EMBL" id="NMW64059.1"/>
    </source>
</evidence>
<dbReference type="Proteomes" id="UP000575397">
    <property type="component" value="Unassembled WGS sequence"/>
</dbReference>
<proteinExistence type="predicted"/>
<evidence type="ECO:0000313" key="4">
    <source>
        <dbReference type="EMBL" id="NMX02918.1"/>
    </source>
</evidence>
<evidence type="ECO:0000313" key="7">
    <source>
        <dbReference type="Proteomes" id="UP001209486"/>
    </source>
</evidence>
<accession>A0A7Y0UT33</accession>
<dbReference type="AlphaFoldDB" id="A0A7Y0UT33"/>
<reference evidence="5 6" key="2">
    <citation type="submission" date="2020-04" db="EMBL/GenBank/DDBJ databases">
        <title>Antimicrobial susceptibility and clonality of vaginal-derived multi-drug resistant Mobiluncus isolates in China.</title>
        <authorList>
            <person name="Zhang X."/>
        </authorList>
    </citation>
    <scope>NUCLEOTIDE SEQUENCE [LARGE SCALE GENOMIC DNA]</scope>
    <source>
        <strain evidence="4 5">12</strain>
        <strain evidence="3 6">13</strain>
    </source>
</reference>